<evidence type="ECO:0000256" key="12">
    <source>
        <dbReference type="ARBA" id="ARBA00023295"/>
    </source>
</evidence>
<dbReference type="Gene3D" id="1.10.418.10">
    <property type="entry name" value="Calponin-like domain"/>
    <property type="match status" value="1"/>
</dbReference>
<dbReference type="InterPro" id="IPR013780">
    <property type="entry name" value="Glyco_hydro_b"/>
</dbReference>
<gene>
    <name evidence="17" type="ORF">RHS03_07347</name>
</gene>
<dbReference type="EC" id="3.2.1.1" evidence="4"/>
<dbReference type="GO" id="GO:0005509">
    <property type="term" value="F:calcium ion binding"/>
    <property type="evidence" value="ECO:0007669"/>
    <property type="project" value="InterPro"/>
</dbReference>
<feature type="domain" description="Glycosyl hydrolase family 13 catalytic" evidence="16">
    <location>
        <begin position="914"/>
        <end position="1269"/>
    </location>
</feature>
<keyword evidence="9" id="KW-1015">Disulfide bond</keyword>
<dbReference type="PANTHER" id="PTHR10357">
    <property type="entry name" value="ALPHA-AMYLASE FAMILY MEMBER"/>
    <property type="match status" value="1"/>
</dbReference>
<dbReference type="InterPro" id="IPR017853">
    <property type="entry name" value="GH"/>
</dbReference>
<dbReference type="EMBL" id="JACYCD010000239">
    <property type="protein sequence ID" value="KAF8699225.1"/>
    <property type="molecule type" value="Genomic_DNA"/>
</dbReference>
<evidence type="ECO:0000256" key="8">
    <source>
        <dbReference type="ARBA" id="ARBA00022837"/>
    </source>
</evidence>
<evidence type="ECO:0000256" key="5">
    <source>
        <dbReference type="ARBA" id="ARBA00022723"/>
    </source>
</evidence>
<comment type="cofactor">
    <cofactor evidence="2">
        <name>Ca(2+)</name>
        <dbReference type="ChEBI" id="CHEBI:29108"/>
    </cofactor>
</comment>
<dbReference type="InterPro" id="IPR015340">
    <property type="entry name" value="A_amylase_C_dom"/>
</dbReference>
<keyword evidence="15" id="KW-0812">Transmembrane</keyword>
<evidence type="ECO:0000256" key="13">
    <source>
        <dbReference type="SAM" id="Coils"/>
    </source>
</evidence>
<dbReference type="SUPFAM" id="SSF116907">
    <property type="entry name" value="Hook domain"/>
    <property type="match status" value="1"/>
</dbReference>
<evidence type="ECO:0000256" key="10">
    <source>
        <dbReference type="ARBA" id="ARBA00023180"/>
    </source>
</evidence>
<keyword evidence="11" id="KW-0119">Carbohydrate metabolism</keyword>
<name>A0A8H7LR45_9AGAM</name>
<evidence type="ECO:0000256" key="7">
    <source>
        <dbReference type="ARBA" id="ARBA00022801"/>
    </source>
</evidence>
<dbReference type="FunFam" id="3.20.20.80:FF:000120">
    <property type="entry name" value="Alpha-amylase A"/>
    <property type="match status" value="1"/>
</dbReference>
<dbReference type="Proteomes" id="UP000602905">
    <property type="component" value="Unassembled WGS sequence"/>
</dbReference>
<dbReference type="InterPro" id="IPR008636">
    <property type="entry name" value="Hook_C"/>
</dbReference>
<dbReference type="SMART" id="SM00642">
    <property type="entry name" value="Aamy"/>
    <property type="match status" value="1"/>
</dbReference>
<dbReference type="GO" id="GO:0016052">
    <property type="term" value="P:carbohydrate catabolic process"/>
    <property type="evidence" value="ECO:0007669"/>
    <property type="project" value="InterPro"/>
</dbReference>
<evidence type="ECO:0000256" key="2">
    <source>
        <dbReference type="ARBA" id="ARBA00001913"/>
    </source>
</evidence>
<keyword evidence="13" id="KW-0175">Coiled coil</keyword>
<dbReference type="SUPFAM" id="SSF51445">
    <property type="entry name" value="(Trans)glycosidases"/>
    <property type="match status" value="1"/>
</dbReference>
<dbReference type="InterPro" id="IPR006047">
    <property type="entry name" value="GH13_cat_dom"/>
</dbReference>
<organism evidence="17 18">
    <name type="scientific">Rhizoctonia solani</name>
    <dbReference type="NCBI Taxonomy" id="456999"/>
    <lineage>
        <taxon>Eukaryota</taxon>
        <taxon>Fungi</taxon>
        <taxon>Dikarya</taxon>
        <taxon>Basidiomycota</taxon>
        <taxon>Agaricomycotina</taxon>
        <taxon>Agaricomycetes</taxon>
        <taxon>Cantharellales</taxon>
        <taxon>Ceratobasidiaceae</taxon>
        <taxon>Rhizoctonia</taxon>
    </lineage>
</organism>
<evidence type="ECO:0000313" key="17">
    <source>
        <dbReference type="EMBL" id="KAF8699225.1"/>
    </source>
</evidence>
<evidence type="ECO:0000256" key="4">
    <source>
        <dbReference type="ARBA" id="ARBA00012595"/>
    </source>
</evidence>
<evidence type="ECO:0000259" key="16">
    <source>
        <dbReference type="SMART" id="SM00642"/>
    </source>
</evidence>
<sequence length="1655" mass="186869">MPPPEIQQESQAFISWLSLFKLSRPVTSLADLDDGTVLFEVLSQVDEEYFHNPPRSQSSENWVIRFGQLKRLFRLITQYFVDVLHRQTAGLEVPDLQAIAQNHDVVQTLALCRLTIAISVQSKKNSEVIAGIQKLPQTEQRSIMTAIEKVMSRFTEQERRAGDTTMTDDDHYYQMQLERSRALAEKETLEKVYQQLLEEHRRLQTGYDDAIAEKDELTSSVRDMRRQMDDRRQDKSDGIMRAEIERLRAELQKTEENLSTAETEAERQTSVVNDLTRRVEELQAKADEAARLKDQVDEYRHAAEKLHKTENVMEKYKKKLEESADLRRTVKSLEEQNATLVDKNAALEEENRKVAAYKPLMESYKTQISELENKVSQRNADIEGVKFELSQSQSRLRQAMEERAKDSEALELYQERVRELELAAVPRPRIRTASTDDVSVPVSEPQTPALPITPGDDLDTTARGLGGELNDALTGTTMTDLKLQIRALKRDLEAARAGGEEQSRILVLESLLEDSQRMKSRYEEDYLTAHREKLALQAQLEEIRSGKAVGDGPEAAIALRQRLNETIEQLDTLRKEHAELQVKFETQSRDLTIAKSDLNLVNKDQLEILTTLRESVNEDKAALESEAERLKGQIVELKDKNKMQLEQVNALLMEKISLQNEGIGQREKMLERERHFGDLRASLGGKELPEEAKAKFLALHEETVQLKEQLKTLQEKYQKARAFIKDQDKLFKEQNKSSGGPVSGLARIFGSSLSVSGQATFEEAENHRSQMKILEEEVERYKRLLREAVQRYQQEQTLMLGIIQRHGMNVTRGHLKQPQRAAPSSWLGQQRKNIGQSLGINIVYIMHVLAGSHENLLFNAESAPPKHPDPLSGLYLFSTILLQALTPSFFPSSLFIIHLIRFLFRCYGGAMEGAIITDRFALPLGSNIPPDACDPMKQRYCGGTWNSIRENLDYIQNMGFTAIWISPVNKNIEGSTGYGESYHGYWIEDISQLNAHFGTADDLKALSAELHARGMYLMVDMVVNNVVAAGTTEPDLSSFFFKQPSQYHPYCPVDYKNQTSIEQCWMGDTKVALVDVNTEDEQVVSQYEGWVANFVQEYGIDGLRIDAAKHIRRDFWPGFCGAAGVFCIGEVYGPDVKLGASYQGPLDSILNFPLYYGLVQAFGDPKAANMSALVSVISDSQHTFKDTGLLGNFLENHDVPRWFGQHKDPQSLYNALAFSFMYDGIPVVYYGQEQYFQGRDDPANREPLWPSHYLKNNATRFIASLNQFRNFLVARSADPDDLASPISDWLHQSTQVLSHTEHDIVLARGPVISILTGRGSAEFNASASVLNSGYPSAQPLTEYVSIITCSQYVTGAGGALTVSYEDGGHAVVRILSNQLWSMRQSSSPTSVKNPILELGIQFASTPIFFVFLFLGRPRDVSNHQRILTQRTSLLLRVHPRQQAMSTAAPLVARVVVPDSQPRSPRVFIPLFIVSGLLVCGITVYLVFKLFFRLQKLRDEKRSESPKQELESGIDHSSVTCCGTVEKSKDLKLPLTTFESEVEEIANHHAILSYDMFPPSPSTDISPARRSSSIFFFRSESLPPPARALLYPPSPRRASIPAIWSNPRSKWTDENQGGYSGKARYPSNRPATSPLQISGERLPEENLQARRSVTLF</sequence>
<feature type="region of interest" description="Disordered" evidence="14">
    <location>
        <begin position="1606"/>
        <end position="1636"/>
    </location>
</feature>
<keyword evidence="7" id="KW-0378">Hydrolase</keyword>
<feature type="transmembrane region" description="Helical" evidence="15">
    <location>
        <begin position="1466"/>
        <end position="1491"/>
    </location>
</feature>
<dbReference type="SUPFAM" id="SSF51011">
    <property type="entry name" value="Glycosyl hydrolase domain"/>
    <property type="match status" value="1"/>
</dbReference>
<evidence type="ECO:0000313" key="18">
    <source>
        <dbReference type="Proteomes" id="UP000602905"/>
    </source>
</evidence>
<evidence type="ECO:0000256" key="11">
    <source>
        <dbReference type="ARBA" id="ARBA00023277"/>
    </source>
</evidence>
<feature type="coiled-coil region" evidence="13">
    <location>
        <begin position="556"/>
        <end position="654"/>
    </location>
</feature>
<evidence type="ECO:0000256" key="14">
    <source>
        <dbReference type="SAM" id="MobiDB-lite"/>
    </source>
</evidence>
<comment type="caution">
    <text evidence="17">The sequence shown here is derived from an EMBL/GenBank/DDBJ whole genome shotgun (WGS) entry which is preliminary data.</text>
</comment>
<dbReference type="Pfam" id="PF19047">
    <property type="entry name" value="HOOK_N"/>
    <property type="match status" value="1"/>
</dbReference>
<evidence type="ECO:0000256" key="15">
    <source>
        <dbReference type="SAM" id="Phobius"/>
    </source>
</evidence>
<dbReference type="OrthoDB" id="49395at2759"/>
<dbReference type="Pfam" id="PF09260">
    <property type="entry name" value="A_amylase_dom_C"/>
    <property type="match status" value="1"/>
</dbReference>
<protein>
    <recommendedName>
        <fullName evidence="4">alpha-amylase</fullName>
        <ecNumber evidence="4">3.2.1.1</ecNumber>
    </recommendedName>
</protein>
<feature type="coiled-coil region" evidence="13">
    <location>
        <begin position="764"/>
        <end position="798"/>
    </location>
</feature>
<dbReference type="GO" id="GO:0004556">
    <property type="term" value="F:alpha-amylase activity"/>
    <property type="evidence" value="ECO:0007669"/>
    <property type="project" value="UniProtKB-EC"/>
</dbReference>
<evidence type="ECO:0000256" key="3">
    <source>
        <dbReference type="ARBA" id="ARBA00008061"/>
    </source>
</evidence>
<keyword evidence="15" id="KW-1133">Transmembrane helix</keyword>
<keyword evidence="8" id="KW-0106">Calcium</keyword>
<dbReference type="PANTHER" id="PTHR10357:SF215">
    <property type="entry name" value="ALPHA-AMYLASE 1"/>
    <property type="match status" value="1"/>
</dbReference>
<proteinExistence type="inferred from homology"/>
<keyword evidence="6" id="KW-0732">Signal</keyword>
<dbReference type="InterPro" id="IPR036872">
    <property type="entry name" value="CH_dom_sf"/>
</dbReference>
<dbReference type="GO" id="GO:0030705">
    <property type="term" value="P:cytoskeleton-dependent intracellular transport"/>
    <property type="evidence" value="ECO:0007669"/>
    <property type="project" value="InterPro"/>
</dbReference>
<comment type="catalytic activity">
    <reaction evidence="1">
        <text>Endohydrolysis of (1-&gt;4)-alpha-D-glucosidic linkages in polysaccharides containing three or more (1-&gt;4)-alpha-linked D-glucose units.</text>
        <dbReference type="EC" id="3.2.1.1"/>
    </reaction>
</comment>
<feature type="coiled-coil region" evidence="13">
    <location>
        <begin position="179"/>
        <end position="423"/>
    </location>
</feature>
<comment type="similarity">
    <text evidence="3">Belongs to the glycosyl hydrolase 13 family.</text>
</comment>
<keyword evidence="12" id="KW-0326">Glycosidase</keyword>
<dbReference type="GO" id="GO:0008017">
    <property type="term" value="F:microtubule binding"/>
    <property type="evidence" value="ECO:0007669"/>
    <property type="project" value="InterPro"/>
</dbReference>
<dbReference type="Pfam" id="PF05622">
    <property type="entry name" value="HOOK"/>
    <property type="match status" value="1"/>
</dbReference>
<evidence type="ECO:0000256" key="1">
    <source>
        <dbReference type="ARBA" id="ARBA00000548"/>
    </source>
</evidence>
<evidence type="ECO:0000256" key="9">
    <source>
        <dbReference type="ARBA" id="ARBA00023157"/>
    </source>
</evidence>
<feature type="region of interest" description="Disordered" evidence="14">
    <location>
        <begin position="433"/>
        <end position="457"/>
    </location>
</feature>
<feature type="non-terminal residue" evidence="17">
    <location>
        <position position="1655"/>
    </location>
</feature>
<dbReference type="Gene3D" id="3.20.20.80">
    <property type="entry name" value="Glycosidases"/>
    <property type="match status" value="1"/>
</dbReference>
<accession>A0A8H7LR45</accession>
<dbReference type="Gene3D" id="2.60.40.1180">
    <property type="entry name" value="Golgi alpha-mannosidase II"/>
    <property type="match status" value="1"/>
</dbReference>
<evidence type="ECO:0000256" key="6">
    <source>
        <dbReference type="ARBA" id="ARBA00022729"/>
    </source>
</evidence>
<reference evidence="17" key="1">
    <citation type="submission" date="2020-09" db="EMBL/GenBank/DDBJ databases">
        <title>Comparative genome analyses of four rice-infecting Rhizoctonia solani isolates reveal extensive enrichment of homogalacturonan modification genes.</title>
        <authorList>
            <person name="Lee D.-Y."/>
            <person name="Jeon J."/>
            <person name="Kim K.-T."/>
            <person name="Cheong K."/>
            <person name="Song H."/>
            <person name="Choi G."/>
            <person name="Ko J."/>
            <person name="Opiyo S.O."/>
            <person name="Zuo S."/>
            <person name="Madhav S."/>
            <person name="Lee Y.-H."/>
            <person name="Wang G.-L."/>
        </authorList>
    </citation>
    <scope>NUCLEOTIDE SEQUENCE</scope>
    <source>
        <strain evidence="17">AG1-IA WGL</strain>
    </source>
</reference>
<keyword evidence="10" id="KW-0325">Glycoprotein</keyword>
<keyword evidence="15" id="KW-0472">Membrane</keyword>
<dbReference type="GO" id="GO:0031122">
    <property type="term" value="P:cytoplasmic microtubule organization"/>
    <property type="evidence" value="ECO:0007669"/>
    <property type="project" value="InterPro"/>
</dbReference>
<keyword evidence="5" id="KW-0479">Metal-binding</keyword>
<feature type="compositionally biased region" description="Polar residues" evidence="14">
    <location>
        <begin position="1606"/>
        <end position="1616"/>
    </location>
</feature>
<dbReference type="CDD" id="cd11319">
    <property type="entry name" value="AmyAc_euk_AmyA"/>
    <property type="match status" value="1"/>
</dbReference>
<dbReference type="CDD" id="cd22211">
    <property type="entry name" value="HkD_SF"/>
    <property type="match status" value="1"/>
</dbReference>
<feature type="coiled-coil region" evidence="13">
    <location>
        <begin position="696"/>
        <end position="723"/>
    </location>
</feature>
<dbReference type="InterPro" id="IPR043936">
    <property type="entry name" value="HOOK_N"/>
</dbReference>
<dbReference type="Pfam" id="PF00128">
    <property type="entry name" value="Alpha-amylase"/>
    <property type="match status" value="1"/>
</dbReference>